<dbReference type="RefSeq" id="XP_011396826.1">
    <property type="nucleotide sequence ID" value="XM_011398524.1"/>
</dbReference>
<feature type="region of interest" description="Disordered" evidence="1">
    <location>
        <begin position="1"/>
        <end position="24"/>
    </location>
</feature>
<dbReference type="AlphaFoldDB" id="A0A087SDZ4"/>
<feature type="domain" description="Hypervirulence associated protein TUDOR" evidence="2">
    <location>
        <begin position="24"/>
        <end position="85"/>
    </location>
</feature>
<dbReference type="Pfam" id="PF11160">
    <property type="entry name" value="Hva1_TUDOR"/>
    <property type="match status" value="1"/>
</dbReference>
<dbReference type="KEGG" id="apro:F751_6916"/>
<reference evidence="4" key="4">
    <citation type="submission" date="2018-11" db="EMBL/GenBank/DDBJ databases">
        <title>Characterization of plant carbon substrate utilization by Auxenochlorella protothecoides.</title>
        <authorList>
            <person name="Vogler B.W."/>
            <person name="Starkenburg S.R."/>
            <person name="Sudasinghe N."/>
            <person name="Schambach J.Y."/>
            <person name="Rollin J.A."/>
            <person name="Pattathil S."/>
            <person name="Barry A.N."/>
        </authorList>
    </citation>
    <scope>NUCLEOTIDE SEQUENCE [LARGE SCALE GENOMIC DNA]</scope>
    <source>
        <strain evidence="4">UTEX 25</strain>
    </source>
</reference>
<dbReference type="Proteomes" id="UP000279271">
    <property type="component" value="Unassembled WGS sequence"/>
</dbReference>
<evidence type="ECO:0000313" key="4">
    <source>
        <dbReference type="EMBL" id="RMZ54974.1"/>
    </source>
</evidence>
<dbReference type="Proteomes" id="UP000028924">
    <property type="component" value="Unassembled WGS sequence"/>
</dbReference>
<dbReference type="GeneID" id="23618307"/>
<keyword evidence="5" id="KW-1185">Reference proteome</keyword>
<dbReference type="EMBL" id="KL662101">
    <property type="protein sequence ID" value="KFM23948.1"/>
    <property type="molecule type" value="Genomic_DNA"/>
</dbReference>
<name>A0A087SDZ4_AUXPR</name>
<evidence type="ECO:0000313" key="6">
    <source>
        <dbReference type="Proteomes" id="UP000279271"/>
    </source>
</evidence>
<dbReference type="OrthoDB" id="1938601at2759"/>
<reference evidence="6" key="2">
    <citation type="journal article" date="2018" name="Algal Res.">
        <title>Characterization of plant carbon substrate utilization by Auxenochlorella protothecoides.</title>
        <authorList>
            <person name="Vogler B.W."/>
            <person name="Starkenburg S.R."/>
            <person name="Sudasinghe N."/>
            <person name="Schambach J.Y."/>
            <person name="Rollin J.A."/>
            <person name="Pattathil S."/>
            <person name="Barry A.N."/>
        </authorList>
    </citation>
    <scope>NUCLEOTIDE SEQUENCE [LARGE SCALE GENOMIC DNA]</scope>
    <source>
        <strain evidence="6">UTEX 25</strain>
    </source>
</reference>
<evidence type="ECO:0000313" key="5">
    <source>
        <dbReference type="Proteomes" id="UP000028924"/>
    </source>
</evidence>
<sequence>MTNTDDIKAADMSEERGSEPVKEGDHVAWKWGAGMVEGHVAETSTEKLVKETKPGTNITRNGTEDNPAVYIEREGNNVVKKQSELYKVHDEK</sequence>
<gene>
    <name evidence="4" type="ORF">APUTEX25_000491</name>
    <name evidence="3" type="ORF">F751_6916</name>
</gene>
<proteinExistence type="predicted"/>
<reference evidence="3 5" key="1">
    <citation type="journal article" date="2014" name="BMC Genomics">
        <title>Oil accumulation mechanisms of the oleaginous microalga Chlorella protothecoides revealed through its genome, transcriptomes, and proteomes.</title>
        <authorList>
            <person name="Gao C."/>
            <person name="Wang Y."/>
            <person name="Shen Y."/>
            <person name="Yan D."/>
            <person name="He X."/>
            <person name="Dai J."/>
            <person name="Wu Q."/>
        </authorList>
    </citation>
    <scope>NUCLEOTIDE SEQUENCE [LARGE SCALE GENOMIC DNA]</scope>
    <source>
        <strain evidence="3 5">0710</strain>
    </source>
</reference>
<protein>
    <recommendedName>
        <fullName evidence="2">Hypervirulence associated protein TUDOR domain-containing protein</fullName>
    </recommendedName>
</protein>
<dbReference type="Gene3D" id="2.30.30.1060">
    <property type="match status" value="1"/>
</dbReference>
<evidence type="ECO:0000259" key="2">
    <source>
        <dbReference type="Pfam" id="PF11160"/>
    </source>
</evidence>
<evidence type="ECO:0000313" key="3">
    <source>
        <dbReference type="EMBL" id="KFM23948.1"/>
    </source>
</evidence>
<dbReference type="InterPro" id="IPR021331">
    <property type="entry name" value="Hva1_TUDOR"/>
</dbReference>
<accession>A0A087SDZ4</accession>
<dbReference type="STRING" id="3075.A0A087SDZ4"/>
<reference evidence="4" key="3">
    <citation type="submission" date="2018-10" db="EMBL/GenBank/DDBJ databases">
        <authorList>
            <person name="Hovde B."/>
            <person name="Zhang X."/>
        </authorList>
    </citation>
    <scope>NUCLEOTIDE SEQUENCE [LARGE SCALE GENOMIC DNA]</scope>
    <source>
        <strain evidence="4">UTEX 25</strain>
    </source>
</reference>
<dbReference type="EMBL" id="QOKY01000172">
    <property type="protein sequence ID" value="RMZ54974.1"/>
    <property type="molecule type" value="Genomic_DNA"/>
</dbReference>
<organism evidence="3 5">
    <name type="scientific">Auxenochlorella protothecoides</name>
    <name type="common">Green microalga</name>
    <name type="synonym">Chlorella protothecoides</name>
    <dbReference type="NCBI Taxonomy" id="3075"/>
    <lineage>
        <taxon>Eukaryota</taxon>
        <taxon>Viridiplantae</taxon>
        <taxon>Chlorophyta</taxon>
        <taxon>core chlorophytes</taxon>
        <taxon>Trebouxiophyceae</taxon>
        <taxon>Chlorellales</taxon>
        <taxon>Chlorellaceae</taxon>
        <taxon>Auxenochlorella</taxon>
    </lineage>
</organism>
<evidence type="ECO:0000256" key="1">
    <source>
        <dbReference type="SAM" id="MobiDB-lite"/>
    </source>
</evidence>